<accession>A0A2P6N9M3</accession>
<dbReference type="PANTHER" id="PTHR11757:SF19">
    <property type="entry name" value="PROLYL ENDOPEPTIDASE-LIKE"/>
    <property type="match status" value="1"/>
</dbReference>
<dbReference type="EMBL" id="MDYQ01000142">
    <property type="protein sequence ID" value="PRP80656.1"/>
    <property type="molecule type" value="Genomic_DNA"/>
</dbReference>
<evidence type="ECO:0000256" key="4">
    <source>
        <dbReference type="ARBA" id="ARBA00022825"/>
    </source>
</evidence>
<dbReference type="GO" id="GO:0004252">
    <property type="term" value="F:serine-type endopeptidase activity"/>
    <property type="evidence" value="ECO:0007669"/>
    <property type="project" value="InterPro"/>
</dbReference>
<dbReference type="InterPro" id="IPR023302">
    <property type="entry name" value="Pept_S9A_N"/>
</dbReference>
<dbReference type="InterPro" id="IPR002470">
    <property type="entry name" value="Peptidase_S9A"/>
</dbReference>
<proteinExistence type="inferred from homology"/>
<keyword evidence="3" id="KW-0378">Hydrolase</keyword>
<dbReference type="SUPFAM" id="SSF53474">
    <property type="entry name" value="alpha/beta-Hydrolases"/>
    <property type="match status" value="1"/>
</dbReference>
<dbReference type="Gene3D" id="2.130.10.120">
    <property type="entry name" value="Prolyl oligopeptidase, N-terminal domain"/>
    <property type="match status" value="1"/>
</dbReference>
<comment type="function">
    <text evidence="7">Serine peptidase whose precise substrate specificity remains unclear. Does not cleave peptides after a arginine or lysine residue. Regulates trans-Golgi network morphology and sorting by regulating the membrane binding of the AP-1 complex. May play a role in the regulation of synaptic vesicle exocytosis.</text>
</comment>
<evidence type="ECO:0000256" key="1">
    <source>
        <dbReference type="ARBA" id="ARBA00005228"/>
    </source>
</evidence>
<dbReference type="InterPro" id="IPR001375">
    <property type="entry name" value="Peptidase_S9_cat"/>
</dbReference>
<evidence type="ECO:0000259" key="9">
    <source>
        <dbReference type="Pfam" id="PF02897"/>
    </source>
</evidence>
<comment type="similarity">
    <text evidence="1">Belongs to the peptidase S9A family.</text>
</comment>
<dbReference type="InterPro" id="IPR051543">
    <property type="entry name" value="Serine_Peptidase_S9A"/>
</dbReference>
<dbReference type="PANTHER" id="PTHR11757">
    <property type="entry name" value="PROTEASE FAMILY S9A OLIGOPEPTIDASE"/>
    <property type="match status" value="1"/>
</dbReference>
<dbReference type="InterPro" id="IPR029058">
    <property type="entry name" value="AB_hydrolase_fold"/>
</dbReference>
<evidence type="ECO:0000313" key="10">
    <source>
        <dbReference type="EMBL" id="PRP80656.1"/>
    </source>
</evidence>
<evidence type="ECO:0000259" key="8">
    <source>
        <dbReference type="Pfam" id="PF00326"/>
    </source>
</evidence>
<comment type="caution">
    <text evidence="10">The sequence shown here is derived from an EMBL/GenBank/DDBJ whole genome shotgun (WGS) entry which is preliminary data.</text>
</comment>
<dbReference type="PROSITE" id="PS00708">
    <property type="entry name" value="PRO_ENDOPEP_SER"/>
    <property type="match status" value="1"/>
</dbReference>
<dbReference type="InParanoid" id="A0A2P6N9M3"/>
<organism evidence="10 11">
    <name type="scientific">Planoprotostelium fungivorum</name>
    <dbReference type="NCBI Taxonomy" id="1890364"/>
    <lineage>
        <taxon>Eukaryota</taxon>
        <taxon>Amoebozoa</taxon>
        <taxon>Evosea</taxon>
        <taxon>Variosea</taxon>
        <taxon>Cavosteliida</taxon>
        <taxon>Cavosteliaceae</taxon>
        <taxon>Planoprotostelium</taxon>
    </lineage>
</organism>
<evidence type="ECO:0000256" key="5">
    <source>
        <dbReference type="ARBA" id="ARBA00039290"/>
    </source>
</evidence>
<evidence type="ECO:0000256" key="7">
    <source>
        <dbReference type="ARBA" id="ARBA00045448"/>
    </source>
</evidence>
<dbReference type="Pfam" id="PF00326">
    <property type="entry name" value="Peptidase_S9"/>
    <property type="match status" value="1"/>
</dbReference>
<dbReference type="SUPFAM" id="SSF50993">
    <property type="entry name" value="Peptidase/esterase 'gauge' domain"/>
    <property type="match status" value="1"/>
</dbReference>
<evidence type="ECO:0000256" key="2">
    <source>
        <dbReference type="ARBA" id="ARBA00022670"/>
    </source>
</evidence>
<sequence length="948" mass="108788">MGRIHRRSGQQDGLICSYILSSNVLELLNTATRAFEKHHHLMFIKKTLHRNPSNSKSSREVTLGVEMPLRKRATTSPLELPTTGDDNVEQKGTLSRKVSFIAPKEEPITTTPEPFVEDHTRILDEDTYKNIVGNVNEPMKSNEWRPHLIFEDPMYDCVNDKLYSKVSLNLASLLSAINLQRPIITRANRVNIKVSSIRQFTMTAKAPIAEKIPHTHEYHGQKYVDNYHWLRDDKRENQKILDHIKKENEYSESVMEQWKPLQEKLYQEYLSRIQEDDETVPHKELATDGGIYYYYTRTIKGQNYSLQCRKTGHLQAEEEILLDLNLDKEHKYIELGTFEPSPSHRLIAFAIDYSGHEDYLVQFKDLKSGNLLEDKIPDCTGEIVWSNDDREVLYVKMDESHRPHQVWKHTLGTAISEDKLLFEESDGKFNVNIYKSSTEKFAFIKSDSSKTSEAHYLPADDFSVKLSVLQNRISDVLYSVDHYGGQFIIRTNGGGSASKVEKFKNFRLAAVAADGKSDTSIENWSHIFYDENVYLTSISTFKNFLVTSERRSGTRGLRVFSPSGNDDVTFSTANRPISFQEEDYDVAVRHLNYHDNILRIQYTSWITPPTVIDITLENGQQEVKKENPVPNYDKSKYESKVIWSTSEDGVRVPITLTYKKELYREEGGNPCLLYGYGSYGIPMDPRFTVTMFSLLDRGFVYAVAKGRAWYEDEGKFLKKKNTFTDFISAGRYLVSQNITRPDLMAMSGASAGGLLMGAVLNLAPDLCKAYVANVPFVDVINTMWDESIPLTTGEFEEWGNPKDKEYFDYMLSYSPYNNVKTGVQYPHGRVTAGLWDPRVAYWEPTKWVAKMRELGVTRGEAGENILIYDCLMGAGHFASTGRYDYLKDKAKDMAFIIGVITPSQSRKFELVSYYSSSFDFSRYICWPMKEEELTEKIEKDPQNGPKIV</sequence>
<dbReference type="PRINTS" id="PR00862">
    <property type="entry name" value="PROLIGOPTASE"/>
</dbReference>
<dbReference type="Pfam" id="PF02897">
    <property type="entry name" value="Peptidase_S9_N"/>
    <property type="match status" value="1"/>
</dbReference>
<dbReference type="Gene3D" id="3.40.50.1820">
    <property type="entry name" value="alpha/beta hydrolase"/>
    <property type="match status" value="1"/>
</dbReference>
<evidence type="ECO:0000313" key="11">
    <source>
        <dbReference type="Proteomes" id="UP000241769"/>
    </source>
</evidence>
<dbReference type="InterPro" id="IPR002471">
    <property type="entry name" value="Pept_S9_AS"/>
</dbReference>
<gene>
    <name evidence="10" type="ORF">PROFUN_10711</name>
</gene>
<name>A0A2P6N9M3_9EUKA</name>
<dbReference type="Proteomes" id="UP000241769">
    <property type="component" value="Unassembled WGS sequence"/>
</dbReference>
<keyword evidence="4" id="KW-0720">Serine protease</keyword>
<evidence type="ECO:0000256" key="3">
    <source>
        <dbReference type="ARBA" id="ARBA00022801"/>
    </source>
</evidence>
<keyword evidence="11" id="KW-1185">Reference proteome</keyword>
<reference evidence="10 11" key="1">
    <citation type="journal article" date="2018" name="Genome Biol. Evol.">
        <title>Multiple Roots of Fruiting Body Formation in Amoebozoa.</title>
        <authorList>
            <person name="Hillmann F."/>
            <person name="Forbes G."/>
            <person name="Novohradska S."/>
            <person name="Ferling I."/>
            <person name="Riege K."/>
            <person name="Groth M."/>
            <person name="Westermann M."/>
            <person name="Marz M."/>
            <person name="Spaller T."/>
            <person name="Winckler T."/>
            <person name="Schaap P."/>
            <person name="Glockner G."/>
        </authorList>
    </citation>
    <scope>NUCLEOTIDE SEQUENCE [LARGE SCALE GENOMIC DNA]</scope>
    <source>
        <strain evidence="10 11">Jena</strain>
    </source>
</reference>
<feature type="domain" description="Peptidase S9 prolyl oligopeptidase catalytic" evidence="8">
    <location>
        <begin position="687"/>
        <end position="897"/>
    </location>
</feature>
<dbReference type="AlphaFoldDB" id="A0A2P6N9M3"/>
<dbReference type="OrthoDB" id="248387at2759"/>
<feature type="domain" description="Peptidase S9A N-terminal" evidence="9">
    <location>
        <begin position="208"/>
        <end position="626"/>
    </location>
</feature>
<protein>
    <recommendedName>
        <fullName evidence="5">Prolyl endopeptidase-like</fullName>
    </recommendedName>
    <alternativeName>
        <fullName evidence="6">Prolylendopeptidase-like</fullName>
    </alternativeName>
</protein>
<dbReference type="GO" id="GO:0006508">
    <property type="term" value="P:proteolysis"/>
    <property type="evidence" value="ECO:0007669"/>
    <property type="project" value="UniProtKB-KW"/>
</dbReference>
<keyword evidence="2" id="KW-0645">Protease</keyword>
<evidence type="ECO:0000256" key="6">
    <source>
        <dbReference type="ARBA" id="ARBA00042165"/>
    </source>
</evidence>